<evidence type="ECO:0000256" key="6">
    <source>
        <dbReference type="ARBA" id="ARBA00022832"/>
    </source>
</evidence>
<evidence type="ECO:0000313" key="12">
    <source>
        <dbReference type="EMBL" id="VDK63109.1"/>
    </source>
</evidence>
<feature type="transmembrane region" description="Helical" evidence="11">
    <location>
        <begin position="92"/>
        <end position="110"/>
    </location>
</feature>
<reference evidence="14" key="1">
    <citation type="submission" date="2017-02" db="UniProtKB">
        <authorList>
            <consortium name="WormBaseParasite"/>
        </authorList>
    </citation>
    <scope>IDENTIFICATION</scope>
</reference>
<dbReference type="AlphaFoldDB" id="A0A0M3KCI2"/>
<evidence type="ECO:0000256" key="4">
    <source>
        <dbReference type="ARBA" id="ARBA00022679"/>
    </source>
</evidence>
<dbReference type="PROSITE" id="PS01188">
    <property type="entry name" value="ELO"/>
    <property type="match status" value="1"/>
</dbReference>
<evidence type="ECO:0000256" key="1">
    <source>
        <dbReference type="ARBA" id="ARBA00004141"/>
    </source>
</evidence>
<dbReference type="WBParaSite" id="ASIM_0001868201-mRNA-1">
    <property type="protein sequence ID" value="ASIM_0001868201-mRNA-1"/>
    <property type="gene ID" value="ASIM_0001868201"/>
</dbReference>
<dbReference type="InterPro" id="IPR030457">
    <property type="entry name" value="ELO_CS"/>
</dbReference>
<evidence type="ECO:0000256" key="7">
    <source>
        <dbReference type="ARBA" id="ARBA00022989"/>
    </source>
</evidence>
<dbReference type="PANTHER" id="PTHR11157">
    <property type="entry name" value="FATTY ACID ACYL TRANSFERASE-RELATED"/>
    <property type="match status" value="1"/>
</dbReference>
<dbReference type="PANTHER" id="PTHR11157:SF156">
    <property type="entry name" value="FATTY ACID ELONGATION PROTEIN 4-RELATED"/>
    <property type="match status" value="1"/>
</dbReference>
<name>A0A0M3KCI2_ANISI</name>
<dbReference type="GO" id="GO:0019367">
    <property type="term" value="P:fatty acid elongation, saturated fatty acid"/>
    <property type="evidence" value="ECO:0007669"/>
    <property type="project" value="TreeGrafter"/>
</dbReference>
<comment type="catalytic activity">
    <reaction evidence="11">
        <text>a very-long-chain acyl-CoA + malonyl-CoA + H(+) = a very-long-chain 3-oxoacyl-CoA + CO2 + CoA</text>
        <dbReference type="Rhea" id="RHEA:32727"/>
        <dbReference type="ChEBI" id="CHEBI:15378"/>
        <dbReference type="ChEBI" id="CHEBI:16526"/>
        <dbReference type="ChEBI" id="CHEBI:57287"/>
        <dbReference type="ChEBI" id="CHEBI:57384"/>
        <dbReference type="ChEBI" id="CHEBI:90725"/>
        <dbReference type="ChEBI" id="CHEBI:90736"/>
        <dbReference type="EC" id="2.3.1.199"/>
    </reaction>
</comment>
<dbReference type="GO" id="GO:0030148">
    <property type="term" value="P:sphingolipid biosynthetic process"/>
    <property type="evidence" value="ECO:0007669"/>
    <property type="project" value="TreeGrafter"/>
</dbReference>
<protein>
    <recommendedName>
        <fullName evidence="11">Elongation of very long chain fatty acids protein</fullName>
        <ecNumber evidence="11">2.3.1.199</ecNumber>
    </recommendedName>
    <alternativeName>
        <fullName evidence="11">Very-long-chain 3-oxoacyl-CoA synthase</fullName>
    </alternativeName>
</protein>
<accession>A0A0M3KCI2</accession>
<sequence>MLYEAFRSIRWHIGQINQFDVYRNNSTLSLHNDYVYKFALPFEKVDDPVGMTLFVQRNWYHSITVSVGYFILIKLIQRFMQYRQAFNLRTPLFLWNVSLAVFSLIGFIRFTEDVIYSVAHLGMYRSLCYTVHPKSVAAFWALLFGLSKIVELGDTLFIVLRKKPLIFLHYYHHAAMLICSAHTGAEHAASGRFVVTMNFFVHSIMYSYYASTAYGFRPPKFVNIVSFHFVRLRSLCPLTNLIIYDEIPRKRTLKINQK</sequence>
<comment type="similarity">
    <text evidence="11">Belongs to the ELO family.</text>
</comment>
<keyword evidence="13" id="KW-1185">Reference proteome</keyword>
<evidence type="ECO:0000256" key="11">
    <source>
        <dbReference type="RuleBase" id="RU361115"/>
    </source>
</evidence>
<comment type="caution">
    <text evidence="11">Lacks conserved residue(s) required for the propagation of feature annotation.</text>
</comment>
<keyword evidence="3 11" id="KW-0444">Lipid biosynthesis</keyword>
<keyword evidence="4 11" id="KW-0808">Transferase</keyword>
<dbReference type="EC" id="2.3.1.199" evidence="11"/>
<comment type="subcellular location">
    <subcellularLocation>
        <location evidence="1">Membrane</location>
        <topology evidence="1">Multi-pass membrane protein</topology>
    </subcellularLocation>
</comment>
<comment type="pathway">
    <text evidence="2">Lipid metabolism; fatty acid biosynthesis.</text>
</comment>
<feature type="transmembrane region" description="Helical" evidence="11">
    <location>
        <begin position="137"/>
        <end position="160"/>
    </location>
</feature>
<dbReference type="GO" id="GO:0009922">
    <property type="term" value="F:fatty acid elongase activity"/>
    <property type="evidence" value="ECO:0007669"/>
    <property type="project" value="UniProtKB-EC"/>
</dbReference>
<keyword evidence="8 11" id="KW-0443">Lipid metabolism</keyword>
<evidence type="ECO:0000256" key="3">
    <source>
        <dbReference type="ARBA" id="ARBA00022516"/>
    </source>
</evidence>
<evidence type="ECO:0000313" key="13">
    <source>
        <dbReference type="Proteomes" id="UP000267096"/>
    </source>
</evidence>
<evidence type="ECO:0000256" key="2">
    <source>
        <dbReference type="ARBA" id="ARBA00005194"/>
    </source>
</evidence>
<proteinExistence type="inferred from homology"/>
<keyword evidence="7 11" id="KW-1133">Transmembrane helix</keyword>
<dbReference type="UniPathway" id="UPA00094"/>
<feature type="transmembrane region" description="Helical" evidence="11">
    <location>
        <begin position="59"/>
        <end position="80"/>
    </location>
</feature>
<evidence type="ECO:0000256" key="9">
    <source>
        <dbReference type="ARBA" id="ARBA00023136"/>
    </source>
</evidence>
<dbReference type="GO" id="GO:0034625">
    <property type="term" value="P:fatty acid elongation, monounsaturated fatty acid"/>
    <property type="evidence" value="ECO:0007669"/>
    <property type="project" value="TreeGrafter"/>
</dbReference>
<dbReference type="Proteomes" id="UP000267096">
    <property type="component" value="Unassembled WGS sequence"/>
</dbReference>
<dbReference type="GO" id="GO:0034626">
    <property type="term" value="P:fatty acid elongation, polyunsaturated fatty acid"/>
    <property type="evidence" value="ECO:0007669"/>
    <property type="project" value="TreeGrafter"/>
</dbReference>
<keyword evidence="6 11" id="KW-0276">Fatty acid metabolism</keyword>
<keyword evidence="5 11" id="KW-0812">Transmembrane</keyword>
<dbReference type="GO" id="GO:0042761">
    <property type="term" value="P:very long-chain fatty acid biosynthetic process"/>
    <property type="evidence" value="ECO:0007669"/>
    <property type="project" value="TreeGrafter"/>
</dbReference>
<dbReference type="GO" id="GO:0005789">
    <property type="term" value="C:endoplasmic reticulum membrane"/>
    <property type="evidence" value="ECO:0007669"/>
    <property type="project" value="TreeGrafter"/>
</dbReference>
<dbReference type="OrthoDB" id="10259681at2759"/>
<dbReference type="EMBL" id="UYRR01035007">
    <property type="protein sequence ID" value="VDK63109.1"/>
    <property type="molecule type" value="Genomic_DNA"/>
</dbReference>
<organism evidence="14">
    <name type="scientific">Anisakis simplex</name>
    <name type="common">Herring worm</name>
    <dbReference type="NCBI Taxonomy" id="6269"/>
    <lineage>
        <taxon>Eukaryota</taxon>
        <taxon>Metazoa</taxon>
        <taxon>Ecdysozoa</taxon>
        <taxon>Nematoda</taxon>
        <taxon>Chromadorea</taxon>
        <taxon>Rhabditida</taxon>
        <taxon>Spirurina</taxon>
        <taxon>Ascaridomorpha</taxon>
        <taxon>Ascaridoidea</taxon>
        <taxon>Anisakidae</taxon>
        <taxon>Anisakis</taxon>
        <taxon>Anisakis simplex complex</taxon>
    </lineage>
</organism>
<dbReference type="InterPro" id="IPR002076">
    <property type="entry name" value="ELO_fam"/>
</dbReference>
<evidence type="ECO:0000256" key="5">
    <source>
        <dbReference type="ARBA" id="ARBA00022692"/>
    </source>
</evidence>
<keyword evidence="9 11" id="KW-0472">Membrane</keyword>
<keyword evidence="10 11" id="KW-0275">Fatty acid biosynthesis</keyword>
<gene>
    <name evidence="12" type="ORF">ASIM_LOCUS18082</name>
</gene>
<dbReference type="Pfam" id="PF01151">
    <property type="entry name" value="ELO"/>
    <property type="match status" value="1"/>
</dbReference>
<reference evidence="12 13" key="2">
    <citation type="submission" date="2018-11" db="EMBL/GenBank/DDBJ databases">
        <authorList>
            <consortium name="Pathogen Informatics"/>
        </authorList>
    </citation>
    <scope>NUCLEOTIDE SEQUENCE [LARGE SCALE GENOMIC DNA]</scope>
</reference>
<evidence type="ECO:0000256" key="10">
    <source>
        <dbReference type="ARBA" id="ARBA00023160"/>
    </source>
</evidence>
<evidence type="ECO:0000256" key="8">
    <source>
        <dbReference type="ARBA" id="ARBA00023098"/>
    </source>
</evidence>
<evidence type="ECO:0000313" key="14">
    <source>
        <dbReference type="WBParaSite" id="ASIM_0001868201-mRNA-1"/>
    </source>
</evidence>